<evidence type="ECO:0000313" key="1">
    <source>
        <dbReference type="EMBL" id="GIX69076.1"/>
    </source>
</evidence>
<name>A0AAV4M9L7_CAEEX</name>
<organism evidence="1 2">
    <name type="scientific">Caerostris extrusa</name>
    <name type="common">Bark spider</name>
    <name type="synonym">Caerostris bankana</name>
    <dbReference type="NCBI Taxonomy" id="172846"/>
    <lineage>
        <taxon>Eukaryota</taxon>
        <taxon>Metazoa</taxon>
        <taxon>Ecdysozoa</taxon>
        <taxon>Arthropoda</taxon>
        <taxon>Chelicerata</taxon>
        <taxon>Arachnida</taxon>
        <taxon>Araneae</taxon>
        <taxon>Araneomorphae</taxon>
        <taxon>Entelegynae</taxon>
        <taxon>Araneoidea</taxon>
        <taxon>Araneidae</taxon>
        <taxon>Caerostris</taxon>
    </lineage>
</organism>
<reference evidence="1 2" key="1">
    <citation type="submission" date="2021-06" db="EMBL/GenBank/DDBJ databases">
        <title>Caerostris extrusa draft genome.</title>
        <authorList>
            <person name="Kono N."/>
            <person name="Arakawa K."/>
        </authorList>
    </citation>
    <scope>NUCLEOTIDE SEQUENCE [LARGE SCALE GENOMIC DNA]</scope>
</reference>
<sequence length="109" mass="12270">MYKEGEKPSARTSFVGTVKTSEQVESKWKAADLSFTFDVSSKSLFLSQVVSANTLISPLLHPPPPYEKTNIILPDFLFFWLVSPLADGMGFKPLHQVSRVVEHYKLLIN</sequence>
<comment type="caution">
    <text evidence="1">The sequence shown here is derived from an EMBL/GenBank/DDBJ whole genome shotgun (WGS) entry which is preliminary data.</text>
</comment>
<dbReference type="EMBL" id="BPLR01002016">
    <property type="protein sequence ID" value="GIX69076.1"/>
    <property type="molecule type" value="Genomic_DNA"/>
</dbReference>
<keyword evidence="2" id="KW-1185">Reference proteome</keyword>
<accession>A0AAV4M9L7</accession>
<dbReference type="Proteomes" id="UP001054945">
    <property type="component" value="Unassembled WGS sequence"/>
</dbReference>
<dbReference type="AlphaFoldDB" id="A0AAV4M9L7"/>
<evidence type="ECO:0000313" key="2">
    <source>
        <dbReference type="Proteomes" id="UP001054945"/>
    </source>
</evidence>
<proteinExistence type="predicted"/>
<gene>
    <name evidence="1" type="ORF">CEXT_494991</name>
</gene>
<protein>
    <submittedName>
        <fullName evidence="1">Uncharacterized protein</fullName>
    </submittedName>
</protein>